<organism evidence="1 2">
    <name type="scientific">Mycetomoellerius zeteki</name>
    <dbReference type="NCBI Taxonomy" id="64791"/>
    <lineage>
        <taxon>Eukaryota</taxon>
        <taxon>Metazoa</taxon>
        <taxon>Ecdysozoa</taxon>
        <taxon>Arthropoda</taxon>
        <taxon>Hexapoda</taxon>
        <taxon>Insecta</taxon>
        <taxon>Pterygota</taxon>
        <taxon>Neoptera</taxon>
        <taxon>Endopterygota</taxon>
        <taxon>Hymenoptera</taxon>
        <taxon>Apocrita</taxon>
        <taxon>Aculeata</taxon>
        <taxon>Formicoidea</taxon>
        <taxon>Formicidae</taxon>
        <taxon>Myrmicinae</taxon>
        <taxon>Mycetomoellerius</taxon>
    </lineage>
</organism>
<evidence type="ECO:0000313" key="1">
    <source>
        <dbReference type="EMBL" id="KYQ53859.1"/>
    </source>
</evidence>
<dbReference type="EMBL" id="KQ982612">
    <property type="protein sequence ID" value="KYQ53859.1"/>
    <property type="molecule type" value="Genomic_DNA"/>
</dbReference>
<dbReference type="AlphaFoldDB" id="A0A151X108"/>
<gene>
    <name evidence="1" type="ORF">ALC60_07218</name>
</gene>
<keyword evidence="2" id="KW-1185">Reference proteome</keyword>
<evidence type="ECO:0000313" key="2">
    <source>
        <dbReference type="Proteomes" id="UP000075809"/>
    </source>
</evidence>
<reference evidence="1 2" key="1">
    <citation type="submission" date="2015-09" db="EMBL/GenBank/DDBJ databases">
        <title>Trachymyrmex zeteki WGS genome.</title>
        <authorList>
            <person name="Nygaard S."/>
            <person name="Hu H."/>
            <person name="Boomsma J."/>
            <person name="Zhang G."/>
        </authorList>
    </citation>
    <scope>NUCLEOTIDE SEQUENCE [LARGE SCALE GENOMIC DNA]</scope>
    <source>
        <strain evidence="1">Tzet28-1</strain>
        <tissue evidence="1">Whole body</tissue>
    </source>
</reference>
<accession>A0A151X108</accession>
<protein>
    <submittedName>
        <fullName evidence="1">Uncharacterized protein</fullName>
    </submittedName>
</protein>
<sequence>MVVTISLEDFLTCPSPFSSAVKSDLSLFSFMHSLFEASKSLPKAILKFALALIFVSKPLNGLPTLSEEIALFSMLCRSCEFSFEVDDDSAVFLLAESSLFALADLFVASRTFNFISFSLVLLVSIFTNKFSLLCLSILSTRDTASNSEMSLSRLIVLSVRSRSDFFI</sequence>
<name>A0A151X108_9HYME</name>
<dbReference type="Proteomes" id="UP000075809">
    <property type="component" value="Unassembled WGS sequence"/>
</dbReference>
<proteinExistence type="predicted"/>